<comment type="caution">
    <text evidence="2">The sequence shown here is derived from an EMBL/GenBank/DDBJ whole genome shotgun (WGS) entry which is preliminary data.</text>
</comment>
<evidence type="ECO:0000259" key="1">
    <source>
        <dbReference type="PROSITE" id="PS51186"/>
    </source>
</evidence>
<dbReference type="Pfam" id="PF00583">
    <property type="entry name" value="Acetyltransf_1"/>
    <property type="match status" value="1"/>
</dbReference>
<keyword evidence="3" id="KW-1185">Reference proteome</keyword>
<dbReference type="InterPro" id="IPR000182">
    <property type="entry name" value="GNAT_dom"/>
</dbReference>
<organism evidence="2 3">
    <name type="scientific">Neobacillus vireti LMG 21834</name>
    <dbReference type="NCBI Taxonomy" id="1131730"/>
    <lineage>
        <taxon>Bacteria</taxon>
        <taxon>Bacillati</taxon>
        <taxon>Bacillota</taxon>
        <taxon>Bacilli</taxon>
        <taxon>Bacillales</taxon>
        <taxon>Bacillaceae</taxon>
        <taxon>Neobacillus</taxon>
    </lineage>
</organism>
<gene>
    <name evidence="2" type="ORF">BAVI_10929</name>
</gene>
<dbReference type="PROSITE" id="PS51186">
    <property type="entry name" value="GNAT"/>
    <property type="match status" value="1"/>
</dbReference>
<dbReference type="PANTHER" id="PTHR43233:SF1">
    <property type="entry name" value="FAMILY N-ACETYLTRANSFERASE, PUTATIVE (AFU_ORTHOLOGUE AFUA_6G03350)-RELATED"/>
    <property type="match status" value="1"/>
</dbReference>
<accession>A0AB94INX0</accession>
<evidence type="ECO:0000313" key="2">
    <source>
        <dbReference type="EMBL" id="ETI68744.1"/>
    </source>
</evidence>
<reference evidence="2 3" key="1">
    <citation type="journal article" date="2014" name="Environ. Microbiol.">
        <title>The nitrate-ammonifying and nosZ-carrying bacterium Bacillus vireti is a potent source and sink for nitric and nitrous oxide under high nitrate conditions.</title>
        <authorList>
            <person name="Mania D."/>
            <person name="Heylen K."/>
            <person name="van Spanning R.J."/>
            <person name="Frostegard A."/>
        </authorList>
    </citation>
    <scope>NUCLEOTIDE SEQUENCE [LARGE SCALE GENOMIC DNA]</scope>
    <source>
        <strain evidence="2 3">LMG 21834</strain>
    </source>
</reference>
<evidence type="ECO:0000313" key="3">
    <source>
        <dbReference type="Proteomes" id="UP000018877"/>
    </source>
</evidence>
<dbReference type="GO" id="GO:0016747">
    <property type="term" value="F:acyltransferase activity, transferring groups other than amino-acyl groups"/>
    <property type="evidence" value="ECO:0007669"/>
    <property type="project" value="InterPro"/>
</dbReference>
<dbReference type="EMBL" id="ALAN01000061">
    <property type="protein sequence ID" value="ETI68744.1"/>
    <property type="molecule type" value="Genomic_DNA"/>
</dbReference>
<dbReference type="CDD" id="cd04301">
    <property type="entry name" value="NAT_SF"/>
    <property type="match status" value="1"/>
</dbReference>
<dbReference type="SUPFAM" id="SSF55729">
    <property type="entry name" value="Acyl-CoA N-acyltransferases (Nat)"/>
    <property type="match status" value="1"/>
</dbReference>
<name>A0AB94INX0_9BACI</name>
<dbReference type="RefSeq" id="WP_024028373.1">
    <property type="nucleotide sequence ID" value="NZ_ALAN01000061.1"/>
</dbReference>
<sequence length="138" mass="16536">MNYNIISTLDEQQIKELYELYQQEWWTDNRKFEDVLLMLENTDILIGICENKTNRLIGFLRVLSDFVYKALIFDVIIHEEYQGKGLGRILLDQVTTHPKLQSVQHFELYCKSDKISFYEKWGFTKEIGDINFMRKTVK</sequence>
<proteinExistence type="predicted"/>
<dbReference type="Gene3D" id="3.40.630.30">
    <property type="match status" value="1"/>
</dbReference>
<dbReference type="PANTHER" id="PTHR43233">
    <property type="entry name" value="FAMILY N-ACETYLTRANSFERASE, PUTATIVE (AFU_ORTHOLOGUE AFUA_6G03350)-RELATED"/>
    <property type="match status" value="1"/>
</dbReference>
<dbReference type="Proteomes" id="UP000018877">
    <property type="component" value="Unassembled WGS sequence"/>
</dbReference>
<dbReference type="InterPro" id="IPR016181">
    <property type="entry name" value="Acyl_CoA_acyltransferase"/>
</dbReference>
<dbReference type="AlphaFoldDB" id="A0AB94INX0"/>
<dbReference type="InterPro" id="IPR053144">
    <property type="entry name" value="Acetyltransferase_Butenolide"/>
</dbReference>
<feature type="domain" description="N-acetyltransferase" evidence="1">
    <location>
        <begin position="4"/>
        <end position="138"/>
    </location>
</feature>
<protein>
    <submittedName>
        <fullName evidence="2">N-acetyltransferase GCN5</fullName>
    </submittedName>
</protein>